<dbReference type="Pfam" id="PF00059">
    <property type="entry name" value="Lectin_C"/>
    <property type="match status" value="2"/>
</dbReference>
<keyword evidence="5" id="KW-1185">Reference proteome</keyword>
<dbReference type="InterPro" id="IPR018378">
    <property type="entry name" value="C-type_lectin_CS"/>
</dbReference>
<reference evidence="4 5" key="2">
    <citation type="journal article" date="2024" name="G3 (Bethesda)">
        <title>The genome of the cryopelagic Antarctic bald notothen, Trematomus borchgrevinki.</title>
        <authorList>
            <person name="Rayamajhi N."/>
            <person name="Rivera-Colon A.G."/>
            <person name="Minhas B.F."/>
            <person name="Cheng C.C."/>
            <person name="Catchen J.M."/>
        </authorList>
    </citation>
    <scope>NUCLEOTIDE SEQUENCE [LARGE SCALE GENOMIC DNA]</scope>
    <source>
        <strain evidence="4">AGRC-2024</strain>
    </source>
</reference>
<name>A0ABD2FS27_PAGBO</name>
<evidence type="ECO:0000313" key="5">
    <source>
        <dbReference type="Proteomes" id="UP001619887"/>
    </source>
</evidence>
<dbReference type="InterPro" id="IPR016186">
    <property type="entry name" value="C-type_lectin-like/link_sf"/>
</dbReference>
<feature type="domain" description="C-type lectin" evidence="3">
    <location>
        <begin position="132"/>
        <end position="245"/>
    </location>
</feature>
<evidence type="ECO:0000256" key="1">
    <source>
        <dbReference type="ARBA" id="ARBA00023157"/>
    </source>
</evidence>
<protein>
    <recommendedName>
        <fullName evidence="3">C-type lectin domain-containing protein</fullName>
    </recommendedName>
</protein>
<dbReference type="SUPFAM" id="SSF56436">
    <property type="entry name" value="C-type lectin-like"/>
    <property type="match status" value="2"/>
</dbReference>
<dbReference type="InterPro" id="IPR016187">
    <property type="entry name" value="CTDL_fold"/>
</dbReference>
<evidence type="ECO:0000256" key="2">
    <source>
        <dbReference type="SAM" id="SignalP"/>
    </source>
</evidence>
<feature type="chain" id="PRO_5044802086" description="C-type lectin domain-containing protein" evidence="2">
    <location>
        <begin position="21"/>
        <end position="311"/>
    </location>
</feature>
<feature type="signal peptide" evidence="2">
    <location>
        <begin position="1"/>
        <end position="20"/>
    </location>
</feature>
<dbReference type="Gene3D" id="3.10.100.10">
    <property type="entry name" value="Mannose-Binding Protein A, subunit A"/>
    <property type="match status" value="2"/>
</dbReference>
<gene>
    <name evidence="4" type="ORF">OYC64_004031</name>
</gene>
<dbReference type="AlphaFoldDB" id="A0ABD2FS27"/>
<dbReference type="SMART" id="SM00034">
    <property type="entry name" value="CLECT"/>
    <property type="match status" value="2"/>
</dbReference>
<keyword evidence="2" id="KW-0732">Signal</keyword>
<proteinExistence type="predicted"/>
<comment type="caution">
    <text evidence="4">The sequence shown here is derived from an EMBL/GenBank/DDBJ whole genome shotgun (WGS) entry which is preliminary data.</text>
</comment>
<dbReference type="PROSITE" id="PS50041">
    <property type="entry name" value="C_TYPE_LECTIN_2"/>
    <property type="match status" value="2"/>
</dbReference>
<dbReference type="InterPro" id="IPR001304">
    <property type="entry name" value="C-type_lectin-like"/>
</dbReference>
<dbReference type="PROSITE" id="PS00615">
    <property type="entry name" value="C_TYPE_LECTIN_1"/>
    <property type="match status" value="1"/>
</dbReference>
<dbReference type="PANTHER" id="PTHR45784">
    <property type="entry name" value="C-TYPE LECTIN DOMAIN FAMILY 20 MEMBER A-RELATED"/>
    <property type="match status" value="1"/>
</dbReference>
<dbReference type="PANTHER" id="PTHR45784:SF3">
    <property type="entry name" value="C-TYPE LECTIN DOMAIN FAMILY 4 MEMBER K-LIKE-RELATED"/>
    <property type="match status" value="1"/>
</dbReference>
<reference evidence="4 5" key="1">
    <citation type="journal article" date="2022" name="G3 (Bethesda)">
        <title>Evaluating Illumina-, Nanopore-, and PacBio-based genome assembly strategies with the bald notothen, Trematomus borchgrevinki.</title>
        <authorList>
            <person name="Rayamajhi N."/>
            <person name="Cheng C.C."/>
            <person name="Catchen J.M."/>
        </authorList>
    </citation>
    <scope>NUCLEOTIDE SEQUENCE [LARGE SCALE GENOMIC DNA]</scope>
    <source>
        <strain evidence="4">AGRC-2024</strain>
    </source>
</reference>
<evidence type="ECO:0000313" key="4">
    <source>
        <dbReference type="EMBL" id="KAL3044302.1"/>
    </source>
</evidence>
<feature type="domain" description="C-type lectin" evidence="3">
    <location>
        <begin position="25"/>
        <end position="137"/>
    </location>
</feature>
<sequence length="311" mass="35827">MDQTGLVILLLLAISTLSSSLSRRYHHVQMKLTRSAAQSYCRAHFVDLATFETEEDWEAVRTLAERTTFWIGLYQDRTAWKWSLDNTYVYGEDGNIAYGDWFVFQMSLYWSSQVCGKVTGGSLSDLPCEHLLNSVCYDEPNNKYIPVMVPMTWSSAQSYCREKYTDLTSMRDQQEKEEILKVTDESSWWIGVYRKLWNWPDRSVSSLALWNNGEPNGGASEPCVVGHVGGWNDISCGNAFEFMCMVSEIKLLKIELKSDASLDLNDPAVQEDLLNHMEKHMRGHGIHQKFTLRWRKPPSRKVDEKEVEPLL</sequence>
<accession>A0ABD2FS27</accession>
<keyword evidence="1" id="KW-1015">Disulfide bond</keyword>
<dbReference type="Proteomes" id="UP001619887">
    <property type="component" value="Unassembled WGS sequence"/>
</dbReference>
<evidence type="ECO:0000259" key="3">
    <source>
        <dbReference type="PROSITE" id="PS50041"/>
    </source>
</evidence>
<dbReference type="EMBL" id="JBIYXZ010002088">
    <property type="protein sequence ID" value="KAL3044302.1"/>
    <property type="molecule type" value="Genomic_DNA"/>
</dbReference>
<organism evidence="4 5">
    <name type="scientific">Pagothenia borchgrevinki</name>
    <name type="common">Bald rockcod</name>
    <name type="synonym">Trematomus borchgrevinki</name>
    <dbReference type="NCBI Taxonomy" id="8213"/>
    <lineage>
        <taxon>Eukaryota</taxon>
        <taxon>Metazoa</taxon>
        <taxon>Chordata</taxon>
        <taxon>Craniata</taxon>
        <taxon>Vertebrata</taxon>
        <taxon>Euteleostomi</taxon>
        <taxon>Actinopterygii</taxon>
        <taxon>Neopterygii</taxon>
        <taxon>Teleostei</taxon>
        <taxon>Neoteleostei</taxon>
        <taxon>Acanthomorphata</taxon>
        <taxon>Eupercaria</taxon>
        <taxon>Perciformes</taxon>
        <taxon>Notothenioidei</taxon>
        <taxon>Nototheniidae</taxon>
        <taxon>Pagothenia</taxon>
    </lineage>
</organism>